<sequence>MSQEAQDKSTIPFNRDLDASDLPMRWNSNTSLVDKLLLNDQKIIDLIVQVLLDTNIPNNSYTVFRGEWSEAENQIITYILQNEDEQFIPVVVAIQFVANLSSILKIVQHCTLIYEKSELVPAVLVIANKACPSLIESQAVYTDLNMPLTRIKSDFWTQECLLFLSDSNITPPFGRFTNAFIALCQFLSQPNKILNFSSDFENETIILLCKAIRER</sequence>
<organism evidence="1 2">
    <name type="scientific">Helicostylum pulchrum</name>
    <dbReference type="NCBI Taxonomy" id="562976"/>
    <lineage>
        <taxon>Eukaryota</taxon>
        <taxon>Fungi</taxon>
        <taxon>Fungi incertae sedis</taxon>
        <taxon>Mucoromycota</taxon>
        <taxon>Mucoromycotina</taxon>
        <taxon>Mucoromycetes</taxon>
        <taxon>Mucorales</taxon>
        <taxon>Mucorineae</taxon>
        <taxon>Mucoraceae</taxon>
        <taxon>Helicostylum</taxon>
    </lineage>
</organism>
<name>A0ABP9XPF0_9FUNG</name>
<reference evidence="1 2" key="1">
    <citation type="submission" date="2024-04" db="EMBL/GenBank/DDBJ databases">
        <title>genome sequences of Mucor flavus KT1a and Helicostylum pulchrum KT1b strains isolation_sourced from the surface of a dry-aged beef.</title>
        <authorList>
            <person name="Toyotome T."/>
            <person name="Hosono M."/>
            <person name="Torimaru M."/>
            <person name="Fukuda K."/>
            <person name="Mikami N."/>
        </authorList>
    </citation>
    <scope>NUCLEOTIDE SEQUENCE [LARGE SCALE GENOMIC DNA]</scope>
    <source>
        <strain evidence="1 2">KT1b</strain>
    </source>
</reference>
<gene>
    <name evidence="1" type="ORF">HPULCUR_002039</name>
</gene>
<keyword evidence="2" id="KW-1185">Reference proteome</keyword>
<accession>A0ABP9XPF0</accession>
<dbReference type="EMBL" id="BAABUJ010000006">
    <property type="protein sequence ID" value="GAA5796665.1"/>
    <property type="molecule type" value="Genomic_DNA"/>
</dbReference>
<dbReference type="Proteomes" id="UP001476247">
    <property type="component" value="Unassembled WGS sequence"/>
</dbReference>
<proteinExistence type="predicted"/>
<protein>
    <submittedName>
        <fullName evidence="1">Uncharacterized protein</fullName>
    </submittedName>
</protein>
<evidence type="ECO:0000313" key="1">
    <source>
        <dbReference type="EMBL" id="GAA5796665.1"/>
    </source>
</evidence>
<evidence type="ECO:0000313" key="2">
    <source>
        <dbReference type="Proteomes" id="UP001476247"/>
    </source>
</evidence>
<comment type="caution">
    <text evidence="1">The sequence shown here is derived from an EMBL/GenBank/DDBJ whole genome shotgun (WGS) entry which is preliminary data.</text>
</comment>